<evidence type="ECO:0000256" key="1">
    <source>
        <dbReference type="ARBA" id="ARBA00007626"/>
    </source>
</evidence>
<organism evidence="4 5">
    <name type="scientific">Taxus chinensis</name>
    <name type="common">Chinese yew</name>
    <name type="synonym">Taxus wallichiana var. chinensis</name>
    <dbReference type="NCBI Taxonomy" id="29808"/>
    <lineage>
        <taxon>Eukaryota</taxon>
        <taxon>Viridiplantae</taxon>
        <taxon>Streptophyta</taxon>
        <taxon>Embryophyta</taxon>
        <taxon>Tracheophyta</taxon>
        <taxon>Spermatophyta</taxon>
        <taxon>Pinopsida</taxon>
        <taxon>Pinidae</taxon>
        <taxon>Conifers II</taxon>
        <taxon>Cupressales</taxon>
        <taxon>Taxaceae</taxon>
        <taxon>Taxus</taxon>
    </lineage>
</organism>
<dbReference type="PANTHER" id="PTHR47939">
    <property type="entry name" value="MEMBRANE-ASSOCIATED SALT-INDUCIBLE PROTEIN-LIKE"/>
    <property type="match status" value="1"/>
</dbReference>
<accession>A0AA38LPV7</accession>
<evidence type="ECO:0000313" key="4">
    <source>
        <dbReference type="EMBL" id="KAH9331504.1"/>
    </source>
</evidence>
<dbReference type="InterPro" id="IPR002885">
    <property type="entry name" value="PPR_rpt"/>
</dbReference>
<dbReference type="Gene3D" id="1.25.40.10">
    <property type="entry name" value="Tetratricopeptide repeat domain"/>
    <property type="match status" value="4"/>
</dbReference>
<dbReference type="Proteomes" id="UP000824469">
    <property type="component" value="Unassembled WGS sequence"/>
</dbReference>
<reference evidence="4 5" key="1">
    <citation type="journal article" date="2021" name="Nat. Plants">
        <title>The Taxus genome provides insights into paclitaxel biosynthesis.</title>
        <authorList>
            <person name="Xiong X."/>
            <person name="Gou J."/>
            <person name="Liao Q."/>
            <person name="Li Y."/>
            <person name="Zhou Q."/>
            <person name="Bi G."/>
            <person name="Li C."/>
            <person name="Du R."/>
            <person name="Wang X."/>
            <person name="Sun T."/>
            <person name="Guo L."/>
            <person name="Liang H."/>
            <person name="Lu P."/>
            <person name="Wu Y."/>
            <person name="Zhang Z."/>
            <person name="Ro D.K."/>
            <person name="Shang Y."/>
            <person name="Huang S."/>
            <person name="Yan J."/>
        </authorList>
    </citation>
    <scope>NUCLEOTIDE SEQUENCE [LARGE SCALE GENOMIC DNA]</scope>
    <source>
        <strain evidence="4">Ta-2019</strain>
    </source>
</reference>
<dbReference type="Pfam" id="PF12854">
    <property type="entry name" value="PPR_1"/>
    <property type="match status" value="1"/>
</dbReference>
<feature type="repeat" description="PPR" evidence="3">
    <location>
        <begin position="227"/>
        <end position="261"/>
    </location>
</feature>
<dbReference type="OMA" id="KFENAGM"/>
<feature type="repeat" description="PPR" evidence="3">
    <location>
        <begin position="192"/>
        <end position="226"/>
    </location>
</feature>
<dbReference type="Pfam" id="PF01535">
    <property type="entry name" value="PPR"/>
    <property type="match status" value="2"/>
</dbReference>
<dbReference type="AlphaFoldDB" id="A0AA38LPV7"/>
<gene>
    <name evidence="4" type="ORF">KI387_003612</name>
</gene>
<evidence type="ECO:0000256" key="3">
    <source>
        <dbReference type="PROSITE-ProRule" id="PRU00708"/>
    </source>
</evidence>
<name>A0AA38LPV7_TAXCH</name>
<keyword evidence="2" id="KW-0677">Repeat</keyword>
<dbReference type="PROSITE" id="PS51375">
    <property type="entry name" value="PPR"/>
    <property type="match status" value="7"/>
</dbReference>
<comment type="similarity">
    <text evidence="1">Belongs to the PPR family. P subfamily.</text>
</comment>
<dbReference type="InterPro" id="IPR011990">
    <property type="entry name" value="TPR-like_helical_dom_sf"/>
</dbReference>
<sequence length="448" mass="51023">MAKILSAGQWTIHTSAQTLVRNDHNEAMKKLCKIYTSSPQSNLEINLRKCKVKLSPSLVENVLEKFGNAGMVAYRFFQWAGRQEGYVHSLEAYHTMINSLGKIRQYGLMWTLVNTMKSKGVLMKETFCIIIRRYTRVKKLDEAVYAFDIMDKFGVQPDLAAFNSLLSAMCKCKNVRKAQEIFDFMKARYVPDLKTYSILLEGWGKEPHLPKTRDIFREMTEKGCEPDIVAYSILMNALCKGGKIEEAVGLLDTMKMTGCTPNPHIYIILIHSHGAEKNVDDALAVFSEMKRNGCAPETPTYNALIGAFCNVRDLGAAYRVLDEMEQEGVRPNARTFNVILHYLIQQENTEEAYQVDMALKVWKYMGQKQVCPSMHTFSLLINGLCDHGNMNEACIYFDEMIGKGMRPSMATYNRLRKGLLKAGREDILEDLSEKMKELTEEPGEDEMK</sequence>
<feature type="repeat" description="PPR" evidence="3">
    <location>
        <begin position="373"/>
        <end position="407"/>
    </location>
</feature>
<feature type="repeat" description="PPR" evidence="3">
    <location>
        <begin position="297"/>
        <end position="331"/>
    </location>
</feature>
<evidence type="ECO:0008006" key="6">
    <source>
        <dbReference type="Google" id="ProtNLM"/>
    </source>
</evidence>
<feature type="repeat" description="PPR" evidence="3">
    <location>
        <begin position="158"/>
        <end position="188"/>
    </location>
</feature>
<protein>
    <recommendedName>
        <fullName evidence="6">Pentatricopeptide repeat-containing protein</fullName>
    </recommendedName>
</protein>
<feature type="repeat" description="PPR" evidence="3">
    <location>
        <begin position="262"/>
        <end position="296"/>
    </location>
</feature>
<dbReference type="EMBL" id="JAHRHJ020000001">
    <property type="protein sequence ID" value="KAH9331504.1"/>
    <property type="molecule type" value="Genomic_DNA"/>
</dbReference>
<dbReference type="NCBIfam" id="TIGR00756">
    <property type="entry name" value="PPR"/>
    <property type="match status" value="8"/>
</dbReference>
<dbReference type="Pfam" id="PF13041">
    <property type="entry name" value="PPR_2"/>
    <property type="match status" value="3"/>
</dbReference>
<feature type="repeat" description="PPR" evidence="3">
    <location>
        <begin position="123"/>
        <end position="157"/>
    </location>
</feature>
<evidence type="ECO:0000256" key="2">
    <source>
        <dbReference type="ARBA" id="ARBA00022737"/>
    </source>
</evidence>
<dbReference type="PANTHER" id="PTHR47939:SF13">
    <property type="entry name" value="OS03G0201400 PROTEIN"/>
    <property type="match status" value="1"/>
</dbReference>
<dbReference type="InterPro" id="IPR050667">
    <property type="entry name" value="PPR-containing_protein"/>
</dbReference>
<keyword evidence="5" id="KW-1185">Reference proteome</keyword>
<comment type="caution">
    <text evidence="4">The sequence shown here is derived from an EMBL/GenBank/DDBJ whole genome shotgun (WGS) entry which is preliminary data.</text>
</comment>
<evidence type="ECO:0000313" key="5">
    <source>
        <dbReference type="Proteomes" id="UP000824469"/>
    </source>
</evidence>
<proteinExistence type="inferred from homology"/>